<dbReference type="Gene3D" id="3.40.50.920">
    <property type="match status" value="1"/>
</dbReference>
<gene>
    <name evidence="5" type="ORF">SAMN05421742_101102</name>
</gene>
<name>A0A1G7TUP7_9PROT</name>
<keyword evidence="6" id="KW-1185">Reference proteome</keyword>
<evidence type="ECO:0000313" key="6">
    <source>
        <dbReference type="Proteomes" id="UP000217076"/>
    </source>
</evidence>
<evidence type="ECO:0000259" key="4">
    <source>
        <dbReference type="SMART" id="SM00861"/>
    </source>
</evidence>
<keyword evidence="3" id="KW-0786">Thiamine pyrophosphate</keyword>
<dbReference type="Gene3D" id="3.40.50.970">
    <property type="match status" value="1"/>
</dbReference>
<proteinExistence type="inferred from homology"/>
<dbReference type="PANTHER" id="PTHR43825:SF5">
    <property type="entry name" value="HYPOTHETICAL TRANSKETOLASE FAMILY PROTEIN"/>
    <property type="match status" value="1"/>
</dbReference>
<dbReference type="RefSeq" id="WP_092613979.1">
    <property type="nucleotide sequence ID" value="NZ_FNCV01000001.1"/>
</dbReference>
<dbReference type="AlphaFoldDB" id="A0A1G7TUP7"/>
<dbReference type="PANTHER" id="PTHR43825">
    <property type="entry name" value="PYRUVATE DEHYDROGENASE E1 COMPONENT"/>
    <property type="match status" value="1"/>
</dbReference>
<evidence type="ECO:0000256" key="1">
    <source>
        <dbReference type="ARBA" id="ARBA00001964"/>
    </source>
</evidence>
<evidence type="ECO:0000313" key="5">
    <source>
        <dbReference type="EMBL" id="SDG38744.1"/>
    </source>
</evidence>
<dbReference type="InterPro" id="IPR051157">
    <property type="entry name" value="PDH/Transketolase"/>
</dbReference>
<dbReference type="CDD" id="cd07033">
    <property type="entry name" value="TPP_PYR_DXS_TK_like"/>
    <property type="match status" value="1"/>
</dbReference>
<comment type="similarity">
    <text evidence="2">Belongs to the transketolase family.</text>
</comment>
<dbReference type="SUPFAM" id="SSF52518">
    <property type="entry name" value="Thiamin diphosphate-binding fold (THDP-binding)"/>
    <property type="match status" value="1"/>
</dbReference>
<dbReference type="FunFam" id="3.40.50.970:FF:000129">
    <property type="entry name" value="Transketolase"/>
    <property type="match status" value="1"/>
</dbReference>
<organism evidence="5 6">
    <name type="scientific">Roseospirillum parvum</name>
    <dbReference type="NCBI Taxonomy" id="83401"/>
    <lineage>
        <taxon>Bacteria</taxon>
        <taxon>Pseudomonadati</taxon>
        <taxon>Pseudomonadota</taxon>
        <taxon>Alphaproteobacteria</taxon>
        <taxon>Rhodospirillales</taxon>
        <taxon>Rhodospirillaceae</taxon>
        <taxon>Roseospirillum</taxon>
    </lineage>
</organism>
<dbReference type="SMART" id="SM00861">
    <property type="entry name" value="Transket_pyr"/>
    <property type="match status" value="1"/>
</dbReference>
<dbReference type="InterPro" id="IPR009014">
    <property type="entry name" value="Transketo_C/PFOR_II"/>
</dbReference>
<dbReference type="EMBL" id="FNCV01000001">
    <property type="protein sequence ID" value="SDG38744.1"/>
    <property type="molecule type" value="Genomic_DNA"/>
</dbReference>
<sequence length="312" mass="32989">MRRTALDMVHELARRDSRVVYVGSDPAPGTLAAMQAEMPGRVMIEGIAEQHVVGMAAGLAMEGLVPYVNTIATFLTRRCYEQNVLDLGLHRTPVRLIANGGGLVYAPLGPTHTAIEDIAIMRAIPGMAVLCPSDAEEMRRLMPLTLDWPGPIYIRLGKGGDPVVSQPDDAPAIGRALVRRPPGVATIISTGIMTAHALAAAERLGQQGIDCGVIHLPGVAPMDDAAIEAASRHSRLLVTLDEHIASGGLGSAVLESLNRTRPLSPCPVLRRALPDDFVHLHGSQNELLSHFGLDAPALAEAIARALAELAGD</sequence>
<dbReference type="InterPro" id="IPR033248">
    <property type="entry name" value="Transketolase_C"/>
</dbReference>
<evidence type="ECO:0000256" key="2">
    <source>
        <dbReference type="ARBA" id="ARBA00007131"/>
    </source>
</evidence>
<accession>A0A1G7TUP7</accession>
<comment type="cofactor">
    <cofactor evidence="1">
        <name>thiamine diphosphate</name>
        <dbReference type="ChEBI" id="CHEBI:58937"/>
    </cofactor>
</comment>
<evidence type="ECO:0000256" key="3">
    <source>
        <dbReference type="ARBA" id="ARBA00023052"/>
    </source>
</evidence>
<dbReference type="SUPFAM" id="SSF52922">
    <property type="entry name" value="TK C-terminal domain-like"/>
    <property type="match status" value="1"/>
</dbReference>
<dbReference type="InterPro" id="IPR029061">
    <property type="entry name" value="THDP-binding"/>
</dbReference>
<dbReference type="Pfam" id="PF02779">
    <property type="entry name" value="Transket_pyr"/>
    <property type="match status" value="1"/>
</dbReference>
<dbReference type="STRING" id="83401.SAMN05421742_101102"/>
<protein>
    <submittedName>
        <fullName evidence="5">Transketolase</fullName>
    </submittedName>
</protein>
<dbReference type="OrthoDB" id="8732661at2"/>
<reference evidence="6" key="1">
    <citation type="submission" date="2016-10" db="EMBL/GenBank/DDBJ databases">
        <authorList>
            <person name="Varghese N."/>
            <person name="Submissions S."/>
        </authorList>
    </citation>
    <scope>NUCLEOTIDE SEQUENCE [LARGE SCALE GENOMIC DNA]</scope>
    <source>
        <strain evidence="6">930I</strain>
    </source>
</reference>
<dbReference type="InterPro" id="IPR005475">
    <property type="entry name" value="Transketolase-like_Pyr-bd"/>
</dbReference>
<dbReference type="Pfam" id="PF02780">
    <property type="entry name" value="Transketolase_C"/>
    <property type="match status" value="1"/>
</dbReference>
<feature type="domain" description="Transketolase-like pyrimidine-binding" evidence="4">
    <location>
        <begin position="1"/>
        <end position="163"/>
    </location>
</feature>
<dbReference type="Proteomes" id="UP000217076">
    <property type="component" value="Unassembled WGS sequence"/>
</dbReference>